<sequence length="125" mass="14174">MSWKGKLSLPYYAIIVPTEKIAIRRYSRYLSYLKPATTPDGDGELDSLMNDEEGNRITYSQLQGDFMRPKINEVDEVLAKGVNVTIYNGQIDLRVALGSGCVQWRRNHQLNSCLEGFMLLLTSGR</sequence>
<gene>
    <name evidence="1" type="ORF">Pint_31721</name>
</gene>
<organism evidence="1 2">
    <name type="scientific">Pistacia integerrima</name>
    <dbReference type="NCBI Taxonomy" id="434235"/>
    <lineage>
        <taxon>Eukaryota</taxon>
        <taxon>Viridiplantae</taxon>
        <taxon>Streptophyta</taxon>
        <taxon>Embryophyta</taxon>
        <taxon>Tracheophyta</taxon>
        <taxon>Spermatophyta</taxon>
        <taxon>Magnoliopsida</taxon>
        <taxon>eudicotyledons</taxon>
        <taxon>Gunneridae</taxon>
        <taxon>Pentapetalae</taxon>
        <taxon>rosids</taxon>
        <taxon>malvids</taxon>
        <taxon>Sapindales</taxon>
        <taxon>Anacardiaceae</taxon>
        <taxon>Pistacia</taxon>
    </lineage>
</organism>
<protein>
    <submittedName>
        <fullName evidence="1">Uncharacterized protein</fullName>
    </submittedName>
</protein>
<reference evidence="2" key="1">
    <citation type="journal article" date="2023" name="G3 (Bethesda)">
        <title>Genome assembly and association tests identify interacting loci associated with vigor, precocity, and sex in interspecific pistachio rootstocks.</title>
        <authorList>
            <person name="Palmer W."/>
            <person name="Jacygrad E."/>
            <person name="Sagayaradj S."/>
            <person name="Cavanaugh K."/>
            <person name="Han R."/>
            <person name="Bertier L."/>
            <person name="Beede B."/>
            <person name="Kafkas S."/>
            <person name="Golino D."/>
            <person name="Preece J."/>
            <person name="Michelmore R."/>
        </authorList>
    </citation>
    <scope>NUCLEOTIDE SEQUENCE [LARGE SCALE GENOMIC DNA]</scope>
</reference>
<dbReference type="EMBL" id="CM047746">
    <property type="protein sequence ID" value="KAJ0020506.1"/>
    <property type="molecule type" value="Genomic_DNA"/>
</dbReference>
<comment type="caution">
    <text evidence="1">The sequence shown here is derived from an EMBL/GenBank/DDBJ whole genome shotgun (WGS) entry which is preliminary data.</text>
</comment>
<evidence type="ECO:0000313" key="1">
    <source>
        <dbReference type="EMBL" id="KAJ0020506.1"/>
    </source>
</evidence>
<evidence type="ECO:0000313" key="2">
    <source>
        <dbReference type="Proteomes" id="UP001163603"/>
    </source>
</evidence>
<proteinExistence type="predicted"/>
<name>A0ACC0XN84_9ROSI</name>
<keyword evidence="2" id="KW-1185">Reference proteome</keyword>
<accession>A0ACC0XN84</accession>
<dbReference type="Proteomes" id="UP001163603">
    <property type="component" value="Chromosome 11"/>
</dbReference>